<feature type="domain" description="RES" evidence="1">
    <location>
        <begin position="63"/>
        <end position="191"/>
    </location>
</feature>
<sequence>MVNSKFPPIELFDDVADVEEFEALYALQALTNPRLRNEVGDLGLLPIEDIPFGIRGCSYATAPFTHVNPNGSRFSDGSFGVLYVADSLSAAIAEVKYHQQAYWQKVPSLHYERFVFRGLKCVFDEGGSRDALALAPTHAIYRADDYQASQALGGALRHSAAVGLRYHSVRHSGAVCWALMTPRHVKQVIQTTHFEMIWNGAIAQVNRLSAVSGPPTQSQKQS</sequence>
<dbReference type="SMART" id="SM00953">
    <property type="entry name" value="RES"/>
    <property type="match status" value="1"/>
</dbReference>
<organism evidence="2 3">
    <name type="scientific">Vreelandella subterranea</name>
    <dbReference type="NCBI Taxonomy" id="416874"/>
    <lineage>
        <taxon>Bacteria</taxon>
        <taxon>Pseudomonadati</taxon>
        <taxon>Pseudomonadota</taxon>
        <taxon>Gammaproteobacteria</taxon>
        <taxon>Oceanospirillales</taxon>
        <taxon>Halomonadaceae</taxon>
        <taxon>Vreelandella</taxon>
    </lineage>
</organism>
<dbReference type="EMBL" id="FOGS01000012">
    <property type="protein sequence ID" value="SES29228.1"/>
    <property type="molecule type" value="Genomic_DNA"/>
</dbReference>
<proteinExistence type="predicted"/>
<dbReference type="STRING" id="416874.SAMN04487958_11291"/>
<evidence type="ECO:0000259" key="1">
    <source>
        <dbReference type="SMART" id="SM00953"/>
    </source>
</evidence>
<gene>
    <name evidence="2" type="ORF">SAMN04487958_11291</name>
</gene>
<dbReference type="AlphaFoldDB" id="A0A1H9W5Q8"/>
<dbReference type="Pfam" id="PF08808">
    <property type="entry name" value="RES"/>
    <property type="match status" value="1"/>
</dbReference>
<evidence type="ECO:0000313" key="2">
    <source>
        <dbReference type="EMBL" id="SES29228.1"/>
    </source>
</evidence>
<keyword evidence="3" id="KW-1185">Reference proteome</keyword>
<dbReference type="InterPro" id="IPR014914">
    <property type="entry name" value="RES_dom"/>
</dbReference>
<evidence type="ECO:0000313" key="3">
    <source>
        <dbReference type="Proteomes" id="UP000198505"/>
    </source>
</evidence>
<protein>
    <submittedName>
        <fullName evidence="2">RES domain-containing protein</fullName>
    </submittedName>
</protein>
<dbReference type="Proteomes" id="UP000198505">
    <property type="component" value="Unassembled WGS sequence"/>
</dbReference>
<accession>A0A1H9W5Q8</accession>
<reference evidence="3" key="1">
    <citation type="submission" date="2016-10" db="EMBL/GenBank/DDBJ databases">
        <authorList>
            <person name="Varghese N."/>
            <person name="Submissions S."/>
        </authorList>
    </citation>
    <scope>NUCLEOTIDE SEQUENCE [LARGE SCALE GENOMIC DNA]</scope>
    <source>
        <strain evidence="3">CGMCC 1.6495</strain>
    </source>
</reference>
<name>A0A1H9W5Q8_9GAMM</name>